<keyword evidence="3" id="KW-1185">Reference proteome</keyword>
<reference evidence="2" key="1">
    <citation type="submission" date="2023-07" db="EMBL/GenBank/DDBJ databases">
        <authorList>
            <consortium name="AG Swart"/>
            <person name="Singh M."/>
            <person name="Singh A."/>
            <person name="Seah K."/>
            <person name="Emmerich C."/>
        </authorList>
    </citation>
    <scope>NUCLEOTIDE SEQUENCE</scope>
    <source>
        <strain evidence="2">DP1</strain>
    </source>
</reference>
<evidence type="ECO:0000313" key="3">
    <source>
        <dbReference type="Proteomes" id="UP001295684"/>
    </source>
</evidence>
<name>A0AAD1UBS4_EUPCR</name>
<keyword evidence="1" id="KW-0472">Membrane</keyword>
<comment type="caution">
    <text evidence="2">The sequence shown here is derived from an EMBL/GenBank/DDBJ whole genome shotgun (WGS) entry which is preliminary data.</text>
</comment>
<keyword evidence="1" id="KW-1133">Transmembrane helix</keyword>
<accession>A0AAD1UBS4</accession>
<dbReference type="Proteomes" id="UP001295684">
    <property type="component" value="Unassembled WGS sequence"/>
</dbReference>
<protein>
    <submittedName>
        <fullName evidence="2">Uncharacterized protein</fullName>
    </submittedName>
</protein>
<organism evidence="2 3">
    <name type="scientific">Euplotes crassus</name>
    <dbReference type="NCBI Taxonomy" id="5936"/>
    <lineage>
        <taxon>Eukaryota</taxon>
        <taxon>Sar</taxon>
        <taxon>Alveolata</taxon>
        <taxon>Ciliophora</taxon>
        <taxon>Intramacronucleata</taxon>
        <taxon>Spirotrichea</taxon>
        <taxon>Hypotrichia</taxon>
        <taxon>Euplotida</taxon>
        <taxon>Euplotidae</taxon>
        <taxon>Moneuplotes</taxon>
    </lineage>
</organism>
<evidence type="ECO:0000313" key="2">
    <source>
        <dbReference type="EMBL" id="CAI2366203.1"/>
    </source>
</evidence>
<dbReference type="EMBL" id="CAMPGE010007282">
    <property type="protein sequence ID" value="CAI2366203.1"/>
    <property type="molecule type" value="Genomic_DNA"/>
</dbReference>
<keyword evidence="1" id="KW-0812">Transmembrane</keyword>
<sequence>MTCMEKRSHYDGILLRIFRDKLALFSVLIVEQLNILSEAIFLFYVFLVYY</sequence>
<dbReference type="AlphaFoldDB" id="A0AAD1UBS4"/>
<gene>
    <name evidence="2" type="ORF">ECRASSUSDP1_LOCUS7474</name>
</gene>
<proteinExistence type="predicted"/>
<feature type="transmembrane region" description="Helical" evidence="1">
    <location>
        <begin position="21"/>
        <end position="47"/>
    </location>
</feature>
<evidence type="ECO:0000256" key="1">
    <source>
        <dbReference type="SAM" id="Phobius"/>
    </source>
</evidence>